<dbReference type="GO" id="GO:0005524">
    <property type="term" value="F:ATP binding"/>
    <property type="evidence" value="ECO:0007669"/>
    <property type="project" value="UniProtKB-KW"/>
</dbReference>
<dbReference type="InterPro" id="IPR011990">
    <property type="entry name" value="TPR-like_helical_dom_sf"/>
</dbReference>
<feature type="domain" description="SecA family profile" evidence="12">
    <location>
        <begin position="1"/>
        <end position="294"/>
    </location>
</feature>
<dbReference type="PROSITE" id="PS51196">
    <property type="entry name" value="SECA_MOTOR_DEAD"/>
    <property type="match status" value="1"/>
</dbReference>
<dbReference type="SUPFAM" id="SSF81767">
    <property type="entry name" value="Pre-protein crosslinking domain of SecA"/>
    <property type="match status" value="1"/>
</dbReference>
<evidence type="ECO:0000259" key="11">
    <source>
        <dbReference type="PROSITE" id="PS51194"/>
    </source>
</evidence>
<dbReference type="Pfam" id="PF21090">
    <property type="entry name" value="P-loop_SecA"/>
    <property type="match status" value="1"/>
</dbReference>
<dbReference type="GO" id="GO:0017038">
    <property type="term" value="P:protein import"/>
    <property type="evidence" value="ECO:0007669"/>
    <property type="project" value="InterPro"/>
</dbReference>
<feature type="domain" description="Helicase C-terminal" evidence="11">
    <location>
        <begin position="135"/>
        <end position="297"/>
    </location>
</feature>
<evidence type="ECO:0000256" key="5">
    <source>
        <dbReference type="ARBA" id="ARBA00022927"/>
    </source>
</evidence>
<dbReference type="GO" id="GO:0006886">
    <property type="term" value="P:intracellular protein transport"/>
    <property type="evidence" value="ECO:0007669"/>
    <property type="project" value="InterPro"/>
</dbReference>
<dbReference type="PROSITE" id="PS51194">
    <property type="entry name" value="HELICASE_CTER"/>
    <property type="match status" value="1"/>
</dbReference>
<feature type="non-terminal residue" evidence="13">
    <location>
        <position position="881"/>
    </location>
</feature>
<dbReference type="Pfam" id="PF01043">
    <property type="entry name" value="SecA_PP_bind"/>
    <property type="match status" value="1"/>
</dbReference>
<dbReference type="InterPro" id="IPR027417">
    <property type="entry name" value="P-loop_NTPase"/>
</dbReference>
<dbReference type="InterPro" id="IPR019734">
    <property type="entry name" value="TPR_rpt"/>
</dbReference>
<keyword evidence="3" id="KW-0547">Nucleotide-binding</keyword>
<dbReference type="PANTHER" id="PTHR30612">
    <property type="entry name" value="SECA INNER MEMBRANE COMPONENT OF SEC PROTEIN SECRETION SYSTEM"/>
    <property type="match status" value="1"/>
</dbReference>
<dbReference type="InterPro" id="IPR044722">
    <property type="entry name" value="SecA_SF2_C"/>
</dbReference>
<dbReference type="InterPro" id="IPR014018">
    <property type="entry name" value="SecA_motor_DEAD"/>
</dbReference>
<evidence type="ECO:0000313" key="15">
    <source>
        <dbReference type="Proteomes" id="UP000677228"/>
    </source>
</evidence>
<evidence type="ECO:0000256" key="9">
    <source>
        <dbReference type="PROSITE-ProRule" id="PRU00339"/>
    </source>
</evidence>
<keyword evidence="8" id="KW-0472">Membrane</keyword>
<dbReference type="InterPro" id="IPR000185">
    <property type="entry name" value="SecA"/>
</dbReference>
<keyword evidence="2" id="KW-0963">Cytoplasm</keyword>
<accession>A0A8S2FDN9</accession>
<dbReference type="InterPro" id="IPR011130">
    <property type="entry name" value="SecA_preprotein_X-link_dom"/>
</dbReference>
<dbReference type="InterPro" id="IPR001650">
    <property type="entry name" value="Helicase_C-like"/>
</dbReference>
<protein>
    <recommendedName>
        <fullName evidence="16">Preprotein translocase subunit SecA</fullName>
    </recommendedName>
</protein>
<sequence length="881" mass="99701">LVMDVQLTKWIDSAIHAKYRCKNEQHYIVKDGKIAPVDANNTGIVQQNMHWSNGLYQFLQIKHGAKITAESLTTNFISNVTYFRRYGHNIYGLTGTLGSVKARELLNKTYNVDSVIIPPFRQKQYEELMPIITKNEEDWYTNIVESSINKLINGRGVLIITKYIKEVDEIKNRLIKAEYDITKIKTYRTEIDSKIIEEELKPGEIIIATNIAGRGTDIRAEKIEKNGGLHVCVTFLPPNERVEQQNVGRTSRTGNKGTGQFILLETIENDFEILKQIRDKQEEDGIHKAETEIEKVTIKDTIFAEFCKLLTEINQTNIPHIKHKIRAVEDRFDKENDKLIENPHFYVLIGNDLLKEKKNNEAIEEFRKAIEIDKHFQVNAFYNRGYARIAKYGSNMSEYKTEIDGAIDDFKDAKRIIKDNLEPMLQIIQQAANSEVLSEQVSHKMTLYGIQKNTIEMVIGVGSIDEELKELENRKKQENITQNDIQAIDNEIKMLEDNKQTIGDGAIGEARNKNRNIEIEFLEIEKSLPEDQNIELYKEEISEYKNNGFRGNFKITEIKPIDWSSVIGLALLGLAQIIVGGALAVFTLGAGSSIGMGLISERVSDLITAVKDGIINRDFSWASYAVQKAISLTVSIVCAGLGAIKDAAKTAIAGVKQAAQIATTAVTATVKEGYKIAAKAIGTSLAKGIAKDLVTQLVDYGVSKALMPSIQDVVMGKIEKPVQDALLRNCYVENMLKLDDQNRNNYYQKGIAKGIAANKIPGLSSVLQINEARLALNELDKFVPNFINSLNKEIEKIYKEQKVEEIIEDLKKKRQEQTNVQQNGTINKQNTIKEETNGSYTSDFVVEKSKTDIDIYREQNEEKVIFERENKTPEELRKYSN</sequence>
<dbReference type="EMBL" id="CAJNOK010028218">
    <property type="protein sequence ID" value="CAF1431542.1"/>
    <property type="molecule type" value="Genomic_DNA"/>
</dbReference>
<keyword evidence="5" id="KW-0653">Protein transport</keyword>
<reference evidence="13" key="1">
    <citation type="submission" date="2021-02" db="EMBL/GenBank/DDBJ databases">
        <authorList>
            <person name="Nowell W R."/>
        </authorList>
    </citation>
    <scope>NUCLEOTIDE SEQUENCE</scope>
</reference>
<evidence type="ECO:0000256" key="8">
    <source>
        <dbReference type="ARBA" id="ARBA00023136"/>
    </source>
</evidence>
<evidence type="ECO:0000256" key="6">
    <source>
        <dbReference type="ARBA" id="ARBA00022967"/>
    </source>
</evidence>
<gene>
    <name evidence="13" type="ORF">OVA965_LOCUS34062</name>
    <name evidence="14" type="ORF">TMI583_LOCUS34969</name>
</gene>
<dbReference type="Proteomes" id="UP000677228">
    <property type="component" value="Unassembled WGS sequence"/>
</dbReference>
<evidence type="ECO:0000256" key="4">
    <source>
        <dbReference type="ARBA" id="ARBA00022840"/>
    </source>
</evidence>
<evidence type="ECO:0008006" key="16">
    <source>
        <dbReference type="Google" id="ProtNLM"/>
    </source>
</evidence>
<evidence type="ECO:0000256" key="2">
    <source>
        <dbReference type="ARBA" id="ARBA00022490"/>
    </source>
</evidence>
<dbReference type="Gene3D" id="3.90.1440.10">
    <property type="entry name" value="SecA, preprotein cross-linking domain"/>
    <property type="match status" value="1"/>
</dbReference>
<dbReference type="Gene3D" id="1.25.40.10">
    <property type="entry name" value="Tetratricopeptide repeat domain"/>
    <property type="match status" value="1"/>
</dbReference>
<dbReference type="AlphaFoldDB" id="A0A8S2FDN9"/>
<dbReference type="SUPFAM" id="SSF48452">
    <property type="entry name" value="TPR-like"/>
    <property type="match status" value="1"/>
</dbReference>
<dbReference type="Gene3D" id="3.40.50.300">
    <property type="entry name" value="P-loop containing nucleotide triphosphate hydrolases"/>
    <property type="match status" value="2"/>
</dbReference>
<evidence type="ECO:0000256" key="10">
    <source>
        <dbReference type="SAM" id="Coils"/>
    </source>
</evidence>
<dbReference type="PROSITE" id="PS50005">
    <property type="entry name" value="TPR"/>
    <property type="match status" value="1"/>
</dbReference>
<dbReference type="InterPro" id="IPR036670">
    <property type="entry name" value="SecA_X-link_sf"/>
</dbReference>
<feature type="repeat" description="TPR" evidence="9">
    <location>
        <begin position="343"/>
        <end position="376"/>
    </location>
</feature>
<dbReference type="GO" id="GO:0016020">
    <property type="term" value="C:membrane"/>
    <property type="evidence" value="ECO:0007669"/>
    <property type="project" value="InterPro"/>
</dbReference>
<evidence type="ECO:0000256" key="3">
    <source>
        <dbReference type="ARBA" id="ARBA00022741"/>
    </source>
</evidence>
<name>A0A8S2FDN9_9BILA</name>
<keyword evidence="10" id="KW-0175">Coiled coil</keyword>
<feature type="coiled-coil region" evidence="10">
    <location>
        <begin position="461"/>
        <end position="498"/>
    </location>
</feature>
<comment type="caution">
    <text evidence="13">The sequence shown here is derived from an EMBL/GenBank/DDBJ whole genome shotgun (WGS) entry which is preliminary data.</text>
</comment>
<evidence type="ECO:0000313" key="14">
    <source>
        <dbReference type="EMBL" id="CAF4229524.1"/>
    </source>
</evidence>
<evidence type="ECO:0000256" key="7">
    <source>
        <dbReference type="ARBA" id="ARBA00023010"/>
    </source>
</evidence>
<keyword evidence="6" id="KW-1278">Translocase</keyword>
<dbReference type="Proteomes" id="UP000682733">
    <property type="component" value="Unassembled WGS sequence"/>
</dbReference>
<keyword evidence="4" id="KW-0067">ATP-binding</keyword>
<dbReference type="GO" id="GO:0006605">
    <property type="term" value="P:protein targeting"/>
    <property type="evidence" value="ECO:0007669"/>
    <property type="project" value="InterPro"/>
</dbReference>
<proteinExistence type="predicted"/>
<organism evidence="13 15">
    <name type="scientific">Didymodactylos carnosus</name>
    <dbReference type="NCBI Taxonomy" id="1234261"/>
    <lineage>
        <taxon>Eukaryota</taxon>
        <taxon>Metazoa</taxon>
        <taxon>Spiralia</taxon>
        <taxon>Gnathifera</taxon>
        <taxon>Rotifera</taxon>
        <taxon>Eurotatoria</taxon>
        <taxon>Bdelloidea</taxon>
        <taxon>Philodinida</taxon>
        <taxon>Philodinidae</taxon>
        <taxon>Didymodactylos</taxon>
    </lineage>
</organism>
<evidence type="ECO:0000256" key="1">
    <source>
        <dbReference type="ARBA" id="ARBA00022448"/>
    </source>
</evidence>
<evidence type="ECO:0000259" key="12">
    <source>
        <dbReference type="PROSITE" id="PS51196"/>
    </source>
</evidence>
<keyword evidence="1" id="KW-0813">Transport</keyword>
<dbReference type="PANTHER" id="PTHR30612:SF0">
    <property type="entry name" value="CHLOROPLAST PROTEIN-TRANSPORTING ATPASE"/>
    <property type="match status" value="1"/>
</dbReference>
<feature type="non-terminal residue" evidence="13">
    <location>
        <position position="1"/>
    </location>
</feature>
<evidence type="ECO:0000313" key="13">
    <source>
        <dbReference type="EMBL" id="CAF1431542.1"/>
    </source>
</evidence>
<dbReference type="SUPFAM" id="SSF52540">
    <property type="entry name" value="P-loop containing nucleoside triphosphate hydrolases"/>
    <property type="match status" value="1"/>
</dbReference>
<keyword evidence="7" id="KW-0811">Translocation</keyword>
<dbReference type="EMBL" id="CAJOBA010050001">
    <property type="protein sequence ID" value="CAF4229524.1"/>
    <property type="molecule type" value="Genomic_DNA"/>
</dbReference>
<keyword evidence="9" id="KW-0802">TPR repeat</keyword>